<name>A0A4Y2LHF6_ARAVE</name>
<accession>A0A4Y2LHF6</accession>
<evidence type="ECO:0000259" key="1">
    <source>
        <dbReference type="Pfam" id="PF16087"/>
    </source>
</evidence>
<dbReference type="Pfam" id="PF16087">
    <property type="entry name" value="DUF4817"/>
    <property type="match status" value="1"/>
</dbReference>
<keyword evidence="3" id="KW-1185">Reference proteome</keyword>
<comment type="caution">
    <text evidence="2">The sequence shown here is derived from an EMBL/GenBank/DDBJ whole genome shotgun (WGS) entry which is preliminary data.</text>
</comment>
<dbReference type="InterPro" id="IPR032135">
    <property type="entry name" value="DUF4817"/>
</dbReference>
<dbReference type="Proteomes" id="UP000499080">
    <property type="component" value="Unassembled WGS sequence"/>
</dbReference>
<feature type="domain" description="DUF4817" evidence="1">
    <location>
        <begin position="90"/>
        <end position="116"/>
    </location>
</feature>
<reference evidence="2 3" key="1">
    <citation type="journal article" date="2019" name="Sci. Rep.">
        <title>Orb-weaving spider Araneus ventricosus genome elucidates the spidroin gene catalogue.</title>
        <authorList>
            <person name="Kono N."/>
            <person name="Nakamura H."/>
            <person name="Ohtoshi R."/>
            <person name="Moran D.A.P."/>
            <person name="Shinohara A."/>
            <person name="Yoshida Y."/>
            <person name="Fujiwara M."/>
            <person name="Mori M."/>
            <person name="Tomita M."/>
            <person name="Arakawa K."/>
        </authorList>
    </citation>
    <scope>NUCLEOTIDE SEQUENCE [LARGE SCALE GENOMIC DNA]</scope>
</reference>
<evidence type="ECO:0000313" key="3">
    <source>
        <dbReference type="Proteomes" id="UP000499080"/>
    </source>
</evidence>
<gene>
    <name evidence="2" type="ORF">AVEN_151936_1</name>
</gene>
<dbReference type="AlphaFoldDB" id="A0A4Y2LHF6"/>
<dbReference type="OrthoDB" id="6459847at2759"/>
<proteinExistence type="predicted"/>
<organism evidence="2 3">
    <name type="scientific">Araneus ventricosus</name>
    <name type="common">Orbweaver spider</name>
    <name type="synonym">Epeira ventricosa</name>
    <dbReference type="NCBI Taxonomy" id="182803"/>
    <lineage>
        <taxon>Eukaryota</taxon>
        <taxon>Metazoa</taxon>
        <taxon>Ecdysozoa</taxon>
        <taxon>Arthropoda</taxon>
        <taxon>Chelicerata</taxon>
        <taxon>Arachnida</taxon>
        <taxon>Araneae</taxon>
        <taxon>Araneomorphae</taxon>
        <taxon>Entelegynae</taxon>
        <taxon>Araneoidea</taxon>
        <taxon>Araneidae</taxon>
        <taxon>Araneus</taxon>
    </lineage>
</organism>
<evidence type="ECO:0000313" key="2">
    <source>
        <dbReference type="EMBL" id="GBN13849.1"/>
    </source>
</evidence>
<sequence length="153" mass="18298">MLRLGESAFYELTIDLHDVRCVRHDVIVDDYLKYRAYVMCYSYLSQWINERADIYFESIDYKTLNVYGLKWGAVEVEEIYSSVYCVEMAKCHENVKAVQRAWKEEFRNRNWPDKRTAVHTIDCEVCSRVMDRFQNRLTAVLVKEGGHFEPLYQ</sequence>
<protein>
    <recommendedName>
        <fullName evidence="1">DUF4817 domain-containing protein</fullName>
    </recommendedName>
</protein>
<dbReference type="EMBL" id="BGPR01005836">
    <property type="protein sequence ID" value="GBN13849.1"/>
    <property type="molecule type" value="Genomic_DNA"/>
</dbReference>